<accession>A0ABS8XZ46</accession>
<dbReference type="Proteomes" id="UP001200741">
    <property type="component" value="Unassembled WGS sequence"/>
</dbReference>
<comment type="caution">
    <text evidence="1">The sequence shown here is derived from an EMBL/GenBank/DDBJ whole genome shotgun (WGS) entry which is preliminary data.</text>
</comment>
<dbReference type="RefSeq" id="WP_233373095.1">
    <property type="nucleotide sequence ID" value="NZ_JAJTWU010000006.1"/>
</dbReference>
<gene>
    <name evidence="1" type="ORF">LXT13_16730</name>
</gene>
<name>A0ABS8XZ46_9BURK</name>
<evidence type="ECO:0000313" key="1">
    <source>
        <dbReference type="EMBL" id="MCE4556051.1"/>
    </source>
</evidence>
<sequence length="168" mass="17823">MPPVLLILLRRTRTSLLVLLLVVLPLQSIVQLVAGIHGHRHVHTAAASRADVFTRLAQPLRAVLDRLHAAQDARLQAPAPAWVASRGPAAGLHQHGGVYHRHTADTTDAVDLSDGGDDAAHEPGVTAFLAWLPGALAVDVAPRGGRPAAPLQHWRDRVVAPLLAPPRG</sequence>
<keyword evidence="2" id="KW-1185">Reference proteome</keyword>
<evidence type="ECO:0000313" key="2">
    <source>
        <dbReference type="Proteomes" id="UP001200741"/>
    </source>
</evidence>
<dbReference type="EMBL" id="JAJTWU010000006">
    <property type="protein sequence ID" value="MCE4556051.1"/>
    <property type="molecule type" value="Genomic_DNA"/>
</dbReference>
<evidence type="ECO:0008006" key="3">
    <source>
        <dbReference type="Google" id="ProtNLM"/>
    </source>
</evidence>
<protein>
    <recommendedName>
        <fullName evidence="3">Secreted protein</fullName>
    </recommendedName>
</protein>
<proteinExistence type="predicted"/>
<organism evidence="1 2">
    <name type="scientific">Pelomonas cellulosilytica</name>
    <dbReference type="NCBI Taxonomy" id="2906762"/>
    <lineage>
        <taxon>Bacteria</taxon>
        <taxon>Pseudomonadati</taxon>
        <taxon>Pseudomonadota</taxon>
        <taxon>Betaproteobacteria</taxon>
        <taxon>Burkholderiales</taxon>
        <taxon>Sphaerotilaceae</taxon>
        <taxon>Roseateles</taxon>
    </lineage>
</organism>
<reference evidence="1 2" key="1">
    <citation type="submission" date="2021-12" db="EMBL/GenBank/DDBJ databases">
        <title>Genome seq of P8.</title>
        <authorList>
            <person name="Seo T."/>
        </authorList>
    </citation>
    <scope>NUCLEOTIDE SEQUENCE [LARGE SCALE GENOMIC DNA]</scope>
    <source>
        <strain evidence="1 2">P8</strain>
    </source>
</reference>